<dbReference type="EMBL" id="JBHSAT010000002">
    <property type="protein sequence ID" value="MFC3875819.1"/>
    <property type="molecule type" value="Genomic_DNA"/>
</dbReference>
<evidence type="ECO:0000313" key="2">
    <source>
        <dbReference type="EMBL" id="MFC3875819.1"/>
    </source>
</evidence>
<reference evidence="3" key="1">
    <citation type="journal article" date="2019" name="Int. J. Syst. Evol. Microbiol.">
        <title>The Global Catalogue of Microorganisms (GCM) 10K type strain sequencing project: providing services to taxonomists for standard genome sequencing and annotation.</title>
        <authorList>
            <consortium name="The Broad Institute Genomics Platform"/>
            <consortium name="The Broad Institute Genome Sequencing Center for Infectious Disease"/>
            <person name="Wu L."/>
            <person name="Ma J."/>
        </authorList>
    </citation>
    <scope>NUCLEOTIDE SEQUENCE [LARGE SCALE GENOMIC DNA]</scope>
    <source>
        <strain evidence="3">CECT 8979</strain>
    </source>
</reference>
<dbReference type="Proteomes" id="UP001595812">
    <property type="component" value="Unassembled WGS sequence"/>
</dbReference>
<evidence type="ECO:0000313" key="3">
    <source>
        <dbReference type="Proteomes" id="UP001595812"/>
    </source>
</evidence>
<evidence type="ECO:0000256" key="1">
    <source>
        <dbReference type="SAM" id="Phobius"/>
    </source>
</evidence>
<keyword evidence="1" id="KW-1133">Transmembrane helix</keyword>
<feature type="transmembrane region" description="Helical" evidence="1">
    <location>
        <begin position="47"/>
        <end position="66"/>
    </location>
</feature>
<dbReference type="RefSeq" id="WP_386096159.1">
    <property type="nucleotide sequence ID" value="NZ_JBHSAT010000002.1"/>
</dbReference>
<keyword evidence="1" id="KW-0472">Membrane</keyword>
<organism evidence="2 3">
    <name type="scientific">Winogradskyella maritima</name>
    <dbReference type="NCBI Taxonomy" id="1517766"/>
    <lineage>
        <taxon>Bacteria</taxon>
        <taxon>Pseudomonadati</taxon>
        <taxon>Bacteroidota</taxon>
        <taxon>Flavobacteriia</taxon>
        <taxon>Flavobacteriales</taxon>
        <taxon>Flavobacteriaceae</taxon>
        <taxon>Winogradskyella</taxon>
    </lineage>
</organism>
<accession>A0ABV8AGV5</accession>
<sequence>METKRTDKDILVKGLKVMLGCLLCMFAGPFLLHTAFANNDKPLCIPLLILGGLLSIMAIFLLFKGINTIMKSLFGK</sequence>
<gene>
    <name evidence="2" type="ORF">ACFOSX_01120</name>
</gene>
<keyword evidence="1" id="KW-0812">Transmembrane</keyword>
<dbReference type="Pfam" id="PF19589">
    <property type="entry name" value="DUF6095"/>
    <property type="match status" value="1"/>
</dbReference>
<dbReference type="InterPro" id="IPR046077">
    <property type="entry name" value="DUF6095"/>
</dbReference>
<name>A0ABV8AGV5_9FLAO</name>
<proteinExistence type="predicted"/>
<protein>
    <submittedName>
        <fullName evidence="2">DUF6095 family protein</fullName>
    </submittedName>
</protein>
<comment type="caution">
    <text evidence="2">The sequence shown here is derived from an EMBL/GenBank/DDBJ whole genome shotgun (WGS) entry which is preliminary data.</text>
</comment>
<keyword evidence="3" id="KW-1185">Reference proteome</keyword>